<sequence length="68" mass="7946">MIKYWDYLREYKKLKREILNSVNKVFESGTLLFGQELIKFEKNFCKFNNSKYGIGVGSGTDALFIALK</sequence>
<dbReference type="InterPro" id="IPR015421">
    <property type="entry name" value="PyrdxlP-dep_Trfase_major"/>
</dbReference>
<organism evidence="1">
    <name type="scientific">marine metagenome</name>
    <dbReference type="NCBI Taxonomy" id="408172"/>
    <lineage>
        <taxon>unclassified sequences</taxon>
        <taxon>metagenomes</taxon>
        <taxon>ecological metagenomes</taxon>
    </lineage>
</organism>
<reference evidence="1" key="1">
    <citation type="submission" date="2018-05" db="EMBL/GenBank/DDBJ databases">
        <authorList>
            <person name="Lanie J.A."/>
            <person name="Ng W.-L."/>
            <person name="Kazmierczak K.M."/>
            <person name="Andrzejewski T.M."/>
            <person name="Davidsen T.M."/>
            <person name="Wayne K.J."/>
            <person name="Tettelin H."/>
            <person name="Glass J.I."/>
            <person name="Rusch D."/>
            <person name="Podicherti R."/>
            <person name="Tsui H.-C.T."/>
            <person name="Winkler M.E."/>
        </authorList>
    </citation>
    <scope>NUCLEOTIDE SEQUENCE</scope>
</reference>
<dbReference type="Gene3D" id="3.40.640.10">
    <property type="entry name" value="Type I PLP-dependent aspartate aminotransferase-like (Major domain)"/>
    <property type="match status" value="1"/>
</dbReference>
<dbReference type="AlphaFoldDB" id="A0A382QRM0"/>
<accession>A0A382QRM0</accession>
<evidence type="ECO:0000313" key="1">
    <source>
        <dbReference type="EMBL" id="SVC88174.1"/>
    </source>
</evidence>
<protein>
    <submittedName>
        <fullName evidence="1">Uncharacterized protein</fullName>
    </submittedName>
</protein>
<feature type="non-terminal residue" evidence="1">
    <location>
        <position position="68"/>
    </location>
</feature>
<gene>
    <name evidence="1" type="ORF">METZ01_LOCUS341028</name>
</gene>
<dbReference type="SUPFAM" id="SSF53383">
    <property type="entry name" value="PLP-dependent transferases"/>
    <property type="match status" value="1"/>
</dbReference>
<name>A0A382QRM0_9ZZZZ</name>
<dbReference type="InterPro" id="IPR000653">
    <property type="entry name" value="DegT/StrS_aminotransferase"/>
</dbReference>
<dbReference type="InterPro" id="IPR015424">
    <property type="entry name" value="PyrdxlP-dep_Trfase"/>
</dbReference>
<dbReference type="EMBL" id="UINC01116434">
    <property type="protein sequence ID" value="SVC88174.1"/>
    <property type="molecule type" value="Genomic_DNA"/>
</dbReference>
<proteinExistence type="predicted"/>
<dbReference type="Pfam" id="PF01041">
    <property type="entry name" value="DegT_DnrJ_EryC1"/>
    <property type="match status" value="1"/>
</dbReference>